<evidence type="ECO:0000313" key="1">
    <source>
        <dbReference type="EMBL" id="RVW31109.1"/>
    </source>
</evidence>
<protein>
    <submittedName>
        <fullName evidence="1">Uncharacterized protein</fullName>
    </submittedName>
</protein>
<dbReference type="PANTHER" id="PTHR48475">
    <property type="entry name" value="RIBONUCLEASE H"/>
    <property type="match status" value="1"/>
</dbReference>
<accession>A0A438D6L7</accession>
<reference evidence="1 2" key="1">
    <citation type="journal article" date="2018" name="PLoS Genet.">
        <title>Population sequencing reveals clonal diversity and ancestral inbreeding in the grapevine cultivar Chardonnay.</title>
        <authorList>
            <person name="Roach M.J."/>
            <person name="Johnson D.L."/>
            <person name="Bohlmann J."/>
            <person name="van Vuuren H.J."/>
            <person name="Jones S.J."/>
            <person name="Pretorius I.S."/>
            <person name="Schmidt S.A."/>
            <person name="Borneman A.R."/>
        </authorList>
    </citation>
    <scope>NUCLEOTIDE SEQUENCE [LARGE SCALE GENOMIC DNA]</scope>
    <source>
        <strain evidence="2">cv. Chardonnay</strain>
        <tissue evidence="1">Leaf</tissue>
    </source>
</reference>
<dbReference type="AlphaFoldDB" id="A0A438D6L7"/>
<dbReference type="EMBL" id="QGNW01001771">
    <property type="protein sequence ID" value="RVW31109.1"/>
    <property type="molecule type" value="Genomic_DNA"/>
</dbReference>
<proteinExistence type="predicted"/>
<evidence type="ECO:0000313" key="2">
    <source>
        <dbReference type="Proteomes" id="UP000288805"/>
    </source>
</evidence>
<organism evidence="1 2">
    <name type="scientific">Vitis vinifera</name>
    <name type="common">Grape</name>
    <dbReference type="NCBI Taxonomy" id="29760"/>
    <lineage>
        <taxon>Eukaryota</taxon>
        <taxon>Viridiplantae</taxon>
        <taxon>Streptophyta</taxon>
        <taxon>Embryophyta</taxon>
        <taxon>Tracheophyta</taxon>
        <taxon>Spermatophyta</taxon>
        <taxon>Magnoliopsida</taxon>
        <taxon>eudicotyledons</taxon>
        <taxon>Gunneridae</taxon>
        <taxon>Pentapetalae</taxon>
        <taxon>rosids</taxon>
        <taxon>Vitales</taxon>
        <taxon>Vitaceae</taxon>
        <taxon>Viteae</taxon>
        <taxon>Vitis</taxon>
    </lineage>
</organism>
<comment type="caution">
    <text evidence="1">The sequence shown here is derived from an EMBL/GenBank/DDBJ whole genome shotgun (WGS) entry which is preliminary data.</text>
</comment>
<name>A0A438D6L7_VITVI</name>
<sequence length="132" mass="14614">MQSPTGELVEQAIRLSFLVSNNEVEYEAMLSGLDLALILAAARRPTGATPFALAYGMEVIIPTEIDMSIAKTVVQDQKDNDEELIRQLDWADEKQGVVAIQITSYHHKAIAQQETQGAYHLQTLDDVPLLHP</sequence>
<dbReference type="PANTHER" id="PTHR48475:SF1">
    <property type="entry name" value="RNASE H TYPE-1 DOMAIN-CONTAINING PROTEIN"/>
    <property type="match status" value="1"/>
</dbReference>
<gene>
    <name evidence="1" type="ORF">CK203_093167</name>
</gene>
<dbReference type="Proteomes" id="UP000288805">
    <property type="component" value="Unassembled WGS sequence"/>
</dbReference>